<reference evidence="3 4" key="1">
    <citation type="submission" date="2018-03" db="EMBL/GenBank/DDBJ databases">
        <title>Pantoea intestinalis SRCM103226 isolated form the mealworm.</title>
        <authorList>
            <person name="Jeong D.-Y."/>
            <person name="Kim J.W."/>
        </authorList>
    </citation>
    <scope>NUCLEOTIDE SEQUENCE [LARGE SCALE GENOMIC DNA]</scope>
    <source>
        <strain evidence="3 4">SRCM103226</strain>
        <plasmid evidence="3 4">unnamed1</plasmid>
    </source>
</reference>
<dbReference type="Pfam" id="PF21523">
    <property type="entry name" value="ParM_N"/>
    <property type="match status" value="1"/>
</dbReference>
<evidence type="ECO:0000259" key="1">
    <source>
        <dbReference type="Pfam" id="PF06406"/>
    </source>
</evidence>
<dbReference type="InterPro" id="IPR009440">
    <property type="entry name" value="ParM/StbA_N"/>
</dbReference>
<feature type="domain" description="Plasmid segregation protein ParM/StbA N-terminal" evidence="1">
    <location>
        <begin position="4"/>
        <end position="160"/>
    </location>
</feature>
<proteinExistence type="predicted"/>
<gene>
    <name evidence="3" type="primary">parM</name>
    <name evidence="3" type="ORF">C7M51_04414</name>
</gene>
<evidence type="ECO:0000313" key="3">
    <source>
        <dbReference type="EMBL" id="QHM74053.1"/>
    </source>
</evidence>
<organism evidence="3 4">
    <name type="scientific">Mixta intestinalis</name>
    <dbReference type="NCBI Taxonomy" id="1615494"/>
    <lineage>
        <taxon>Bacteria</taxon>
        <taxon>Pseudomonadati</taxon>
        <taxon>Pseudomonadota</taxon>
        <taxon>Gammaproteobacteria</taxon>
        <taxon>Enterobacterales</taxon>
        <taxon>Erwiniaceae</taxon>
        <taxon>Mixta</taxon>
    </lineage>
</organism>
<dbReference type="CDD" id="cd24022">
    <property type="entry name" value="ASKHA_NBD_ParM_R1-like"/>
    <property type="match status" value="1"/>
</dbReference>
<geneLocation type="plasmid" evidence="3 4">
    <name>unnamed1</name>
</geneLocation>
<dbReference type="EMBL" id="CP028272">
    <property type="protein sequence ID" value="QHM74053.1"/>
    <property type="molecule type" value="Genomic_DNA"/>
</dbReference>
<dbReference type="Pfam" id="PF06406">
    <property type="entry name" value="StbA_N"/>
    <property type="match status" value="1"/>
</dbReference>
<feature type="domain" description="Plasmid segregation protein ParM C-terminal" evidence="2">
    <location>
        <begin position="162"/>
        <end position="319"/>
    </location>
</feature>
<dbReference type="SUPFAM" id="SSF53067">
    <property type="entry name" value="Actin-like ATPase domain"/>
    <property type="match status" value="2"/>
</dbReference>
<dbReference type="InterPro" id="IPR056367">
    <property type="entry name" value="ASKHA_NBD_ParM_R1-like"/>
</dbReference>
<accession>A0A6P1Q5X1</accession>
<dbReference type="Proteomes" id="UP000464053">
    <property type="component" value="Plasmid unnamed1"/>
</dbReference>
<keyword evidence="3" id="KW-0614">Plasmid</keyword>
<sequence length="321" mass="35831">MDNLKIFIDDGSTNIKMMWRDEEDVKQHISPNSFKREWSVAFSGQPVYNYTFNGENYSFDPIAADAVTTTNIAWQYSDVNVVAIHHALLGTGMAPTDVDITVTLPLTEFYDRNNQPDNSNIERKKKSLMREILLNGGKTFRICSVSVMPESIPAGYDVLRHLDPLESLLIIDLGGTTLDISQVRGKMSGITRIYGDATIGVSLMTSAVRDALRAARTQGSSYLADDIIIHRNDDNYLRSRINDTSRIDLVKETIAETEQRLVQRVLNAIDSFAGYTHVMVIGGGAEIIADAVKKHCGIRSERFYKTMTSQYDLVNGMYAIG</sequence>
<dbReference type="KEGG" id="mint:C7M51_04414"/>
<evidence type="ECO:0000259" key="2">
    <source>
        <dbReference type="Pfam" id="PF21523"/>
    </source>
</evidence>
<dbReference type="InterPro" id="IPR048345">
    <property type="entry name" value="ParM_C"/>
</dbReference>
<dbReference type="AlphaFoldDB" id="A0A6P1Q5X1"/>
<protein>
    <submittedName>
        <fullName evidence="3">Plasmid segregation protein ParM</fullName>
    </submittedName>
</protein>
<dbReference type="Gene3D" id="3.30.420.40">
    <property type="match status" value="2"/>
</dbReference>
<evidence type="ECO:0000313" key="4">
    <source>
        <dbReference type="Proteomes" id="UP000464053"/>
    </source>
</evidence>
<name>A0A6P1Q5X1_9GAMM</name>
<keyword evidence="4" id="KW-1185">Reference proteome</keyword>
<dbReference type="InterPro" id="IPR043129">
    <property type="entry name" value="ATPase_NBD"/>
</dbReference>